<organism evidence="2">
    <name type="scientific">uncultured bacterium</name>
    <name type="common">gcode 4</name>
    <dbReference type="NCBI Taxonomy" id="1234023"/>
    <lineage>
        <taxon>Bacteria</taxon>
        <taxon>environmental samples</taxon>
    </lineage>
</organism>
<dbReference type="GO" id="GO:0003700">
    <property type="term" value="F:DNA-binding transcription factor activity"/>
    <property type="evidence" value="ECO:0007669"/>
    <property type="project" value="InterPro"/>
</dbReference>
<dbReference type="PRINTS" id="PR00046">
    <property type="entry name" value="SIGMA70FCT"/>
</dbReference>
<comment type="caution">
    <text evidence="2">The sequence shown here is derived from an EMBL/GenBank/DDBJ whole genome shotgun (WGS) entry which is preliminary data.</text>
</comment>
<dbReference type="Pfam" id="PF04545">
    <property type="entry name" value="Sigma70_r4"/>
    <property type="match status" value="1"/>
</dbReference>
<dbReference type="AlphaFoldDB" id="K2G294"/>
<protein>
    <recommendedName>
        <fullName evidence="1">RNA polymerase sigma-70 domain-containing protein</fullName>
    </recommendedName>
</protein>
<sequence>MVTKNSEIMQDFTGILQNLTEKERTIISRRIGLGGEKETLQDIGNSYRITRERVRQIEDVWIKKIGRIIKTTKLSKIQEESEKVLRMHGGLLIRDRIVSSLINEMKLDSDINSEVIEMIIQSNFNINKSKPQLWARTHFFFPEINKKLVNEVHKEAYKILKKKGDIMENSSLYEMIKINLFSQFGKVETVLIDSILDIFTDIVKGEEKFLGLEKWKILNPSTLKDKAIYVMKKEKKPIHFVELTNLISNHFGEAVKVATIHNELIRNNEFVLIGRGIYVLKEWGYKPGTVIDVIVDILAKAKAPLSTDDIISRVLKTRKVKNSTVYMNLQNRKYVQRVWRNMYRLKEWVIA</sequence>
<accession>K2G294</accession>
<reference evidence="2" key="1">
    <citation type="journal article" date="2012" name="Science">
        <title>Fermentation, hydrogen, and sulfur metabolism in multiple uncultivated bacterial phyla.</title>
        <authorList>
            <person name="Wrighton K.C."/>
            <person name="Thomas B.C."/>
            <person name="Sharon I."/>
            <person name="Miller C.S."/>
            <person name="Castelle C.J."/>
            <person name="VerBerkmoes N.C."/>
            <person name="Wilkins M.J."/>
            <person name="Hettich R.L."/>
            <person name="Lipton M.S."/>
            <person name="Williams K.H."/>
            <person name="Long P.E."/>
            <person name="Banfield J.F."/>
        </authorList>
    </citation>
    <scope>NUCLEOTIDE SEQUENCE [LARGE SCALE GENOMIC DNA]</scope>
</reference>
<evidence type="ECO:0000259" key="1">
    <source>
        <dbReference type="PROSITE" id="PS00716"/>
    </source>
</evidence>
<dbReference type="EMBL" id="AMFJ01000341">
    <property type="protein sequence ID" value="EKE28377.1"/>
    <property type="molecule type" value="Genomic_DNA"/>
</dbReference>
<dbReference type="Gene3D" id="1.10.10.1250">
    <property type="entry name" value="RNA polymerase, subunit delta, N-terminal domain"/>
    <property type="match status" value="2"/>
</dbReference>
<gene>
    <name evidence="2" type="ORF">ACD_3C00067G0011</name>
</gene>
<dbReference type="InterPro" id="IPR013324">
    <property type="entry name" value="RNA_pol_sigma_r3/r4-like"/>
</dbReference>
<proteinExistence type="predicted"/>
<dbReference type="GO" id="GO:0006352">
    <property type="term" value="P:DNA-templated transcription initiation"/>
    <property type="evidence" value="ECO:0007669"/>
    <property type="project" value="InterPro"/>
</dbReference>
<dbReference type="SUPFAM" id="SSF88659">
    <property type="entry name" value="Sigma3 and sigma4 domains of RNA polymerase sigma factors"/>
    <property type="match status" value="1"/>
</dbReference>
<dbReference type="InterPro" id="IPR007630">
    <property type="entry name" value="RNA_pol_sigma70_r4"/>
</dbReference>
<dbReference type="PROSITE" id="PS00716">
    <property type="entry name" value="SIGMA70_2"/>
    <property type="match status" value="1"/>
</dbReference>
<evidence type="ECO:0000313" key="2">
    <source>
        <dbReference type="EMBL" id="EKE28377.1"/>
    </source>
</evidence>
<dbReference type="InterPro" id="IPR000943">
    <property type="entry name" value="RNA_pol_sigma70"/>
</dbReference>
<feature type="domain" description="RNA polymerase sigma-70" evidence="1">
    <location>
        <begin position="39"/>
        <end position="65"/>
    </location>
</feature>
<name>K2G294_9BACT</name>
<dbReference type="InterPro" id="IPR036388">
    <property type="entry name" value="WH-like_DNA-bd_sf"/>
</dbReference>
<dbReference type="Gene3D" id="1.10.10.10">
    <property type="entry name" value="Winged helix-like DNA-binding domain superfamily/Winged helix DNA-binding domain"/>
    <property type="match status" value="1"/>
</dbReference>
<dbReference type="InterPro" id="IPR038087">
    <property type="entry name" value="RNAP_delta_N_dom_sf"/>
</dbReference>